<dbReference type="InterPro" id="IPR025293">
    <property type="entry name" value="YfiR/HmsC-like"/>
</dbReference>
<protein>
    <recommendedName>
        <fullName evidence="4">YfiR family protein</fullName>
    </recommendedName>
</protein>
<keyword evidence="1" id="KW-0732">Signal</keyword>
<evidence type="ECO:0000313" key="3">
    <source>
        <dbReference type="Proteomes" id="UP001501627"/>
    </source>
</evidence>
<evidence type="ECO:0008006" key="4">
    <source>
        <dbReference type="Google" id="ProtNLM"/>
    </source>
</evidence>
<accession>A0ABP7RGB0</accession>
<dbReference type="Proteomes" id="UP001501627">
    <property type="component" value="Unassembled WGS sequence"/>
</dbReference>
<dbReference type="EMBL" id="BAABBP010000017">
    <property type="protein sequence ID" value="GAA3997057.1"/>
    <property type="molecule type" value="Genomic_DNA"/>
</dbReference>
<name>A0ABP7RGB0_9BURK</name>
<organism evidence="2 3">
    <name type="scientific">Comamonas faecalis</name>
    <dbReference type="NCBI Taxonomy" id="1387849"/>
    <lineage>
        <taxon>Bacteria</taxon>
        <taxon>Pseudomonadati</taxon>
        <taxon>Pseudomonadota</taxon>
        <taxon>Betaproteobacteria</taxon>
        <taxon>Burkholderiales</taxon>
        <taxon>Comamonadaceae</taxon>
        <taxon>Comamonas</taxon>
    </lineage>
</organism>
<proteinExistence type="predicted"/>
<gene>
    <name evidence="2" type="ORF">GCM10022279_20880</name>
</gene>
<feature type="signal peptide" evidence="1">
    <location>
        <begin position="1"/>
        <end position="26"/>
    </location>
</feature>
<evidence type="ECO:0000256" key="1">
    <source>
        <dbReference type="SAM" id="SignalP"/>
    </source>
</evidence>
<evidence type="ECO:0000313" key="2">
    <source>
        <dbReference type="EMBL" id="GAA3997057.1"/>
    </source>
</evidence>
<sequence>MLHLRLLQRARTWGWVLVLACSPALAHAQAAAPEYALKAALLLKLPRFVYVPGLADDAPATLCVLGDNPFGATLQDLARQPIDGRQILVRPLRAGAPANGCNFVFIARSQQAELAQTLQALAGAAVVTVSDLAGFARAGGMVELARDARDDARLRIVLNPQAARAQGVGFNAQLLRLATVVEP</sequence>
<keyword evidence="3" id="KW-1185">Reference proteome</keyword>
<feature type="chain" id="PRO_5046139455" description="YfiR family protein" evidence="1">
    <location>
        <begin position="27"/>
        <end position="183"/>
    </location>
</feature>
<comment type="caution">
    <text evidence="2">The sequence shown here is derived from an EMBL/GenBank/DDBJ whole genome shotgun (WGS) entry which is preliminary data.</text>
</comment>
<dbReference type="Pfam" id="PF13689">
    <property type="entry name" value="DUF4154"/>
    <property type="match status" value="1"/>
</dbReference>
<reference evidence="3" key="1">
    <citation type="journal article" date="2019" name="Int. J. Syst. Evol. Microbiol.">
        <title>The Global Catalogue of Microorganisms (GCM) 10K type strain sequencing project: providing services to taxonomists for standard genome sequencing and annotation.</title>
        <authorList>
            <consortium name="The Broad Institute Genomics Platform"/>
            <consortium name="The Broad Institute Genome Sequencing Center for Infectious Disease"/>
            <person name="Wu L."/>
            <person name="Ma J."/>
        </authorList>
    </citation>
    <scope>NUCLEOTIDE SEQUENCE [LARGE SCALE GENOMIC DNA]</scope>
    <source>
        <strain evidence="3">JCM 17561</strain>
    </source>
</reference>
<dbReference type="RefSeq" id="WP_344869643.1">
    <property type="nucleotide sequence ID" value="NZ_BAABBP010000017.1"/>
</dbReference>